<feature type="domain" description="Integrase catalytic" evidence="7">
    <location>
        <begin position="312"/>
        <end position="474"/>
    </location>
</feature>
<dbReference type="GO" id="GO:0003964">
    <property type="term" value="F:RNA-directed DNA polymerase activity"/>
    <property type="evidence" value="ECO:0007669"/>
    <property type="project" value="UniProtKB-KW"/>
</dbReference>
<comment type="caution">
    <text evidence="8">The sequence shown here is derived from an EMBL/GenBank/DDBJ whole genome shotgun (WGS) entry which is preliminary data.</text>
</comment>
<evidence type="ECO:0000256" key="4">
    <source>
        <dbReference type="ARBA" id="ARBA00022759"/>
    </source>
</evidence>
<evidence type="ECO:0000259" key="7">
    <source>
        <dbReference type="PROSITE" id="PS50994"/>
    </source>
</evidence>
<evidence type="ECO:0000256" key="6">
    <source>
        <dbReference type="ARBA" id="ARBA00022918"/>
    </source>
</evidence>
<organism evidence="8 9">
    <name type="scientific">Phytophthora rubi</name>
    <dbReference type="NCBI Taxonomy" id="129364"/>
    <lineage>
        <taxon>Eukaryota</taxon>
        <taxon>Sar</taxon>
        <taxon>Stramenopiles</taxon>
        <taxon>Oomycota</taxon>
        <taxon>Peronosporomycetes</taxon>
        <taxon>Peronosporales</taxon>
        <taxon>Peronosporaceae</taxon>
        <taxon>Phytophthora</taxon>
    </lineage>
</organism>
<dbReference type="InterPro" id="IPR036397">
    <property type="entry name" value="RNaseH_sf"/>
</dbReference>
<dbReference type="InterPro" id="IPR012337">
    <property type="entry name" value="RNaseH-like_sf"/>
</dbReference>
<dbReference type="Proteomes" id="UP000435112">
    <property type="component" value="Unassembled WGS sequence"/>
</dbReference>
<dbReference type="EMBL" id="QXFU01001855">
    <property type="protein sequence ID" value="KAE8994353.1"/>
    <property type="molecule type" value="Genomic_DNA"/>
</dbReference>
<evidence type="ECO:0000313" key="9">
    <source>
        <dbReference type="Proteomes" id="UP000435112"/>
    </source>
</evidence>
<dbReference type="Gene3D" id="1.10.340.70">
    <property type="match status" value="1"/>
</dbReference>
<dbReference type="InterPro" id="IPR050951">
    <property type="entry name" value="Retrovirus_Pol_polyprotein"/>
</dbReference>
<dbReference type="Gene3D" id="3.30.420.10">
    <property type="entry name" value="Ribonuclease H-like superfamily/Ribonuclease H"/>
    <property type="match status" value="1"/>
</dbReference>
<keyword evidence="2" id="KW-0548">Nucleotidyltransferase</keyword>
<gene>
    <name evidence="8" type="ORF">PR002_g19958</name>
</gene>
<protein>
    <recommendedName>
        <fullName evidence="7">Integrase catalytic domain-containing protein</fullName>
    </recommendedName>
</protein>
<dbReference type="OrthoDB" id="122220at2759"/>
<dbReference type="InterPro" id="IPR001584">
    <property type="entry name" value="Integrase_cat-core"/>
</dbReference>
<keyword evidence="6" id="KW-0695">RNA-directed DNA polymerase</keyword>
<evidence type="ECO:0000256" key="3">
    <source>
        <dbReference type="ARBA" id="ARBA00022722"/>
    </source>
</evidence>
<dbReference type="Pfam" id="PF17921">
    <property type="entry name" value="Integrase_H2C2"/>
    <property type="match status" value="1"/>
</dbReference>
<dbReference type="PANTHER" id="PTHR37984">
    <property type="entry name" value="PROTEIN CBG26694"/>
    <property type="match status" value="1"/>
</dbReference>
<keyword evidence="1" id="KW-0808">Transferase</keyword>
<dbReference type="Gene3D" id="3.30.70.270">
    <property type="match status" value="1"/>
</dbReference>
<dbReference type="FunFam" id="3.30.70.270:FF:000020">
    <property type="entry name" value="Transposon Tf2-6 polyprotein-like Protein"/>
    <property type="match status" value="1"/>
</dbReference>
<name>A0A6A3JRY9_9STRA</name>
<keyword evidence="3" id="KW-0540">Nuclease</keyword>
<evidence type="ECO:0000313" key="8">
    <source>
        <dbReference type="EMBL" id="KAE8994353.1"/>
    </source>
</evidence>
<accession>A0A6A3JRY9</accession>
<dbReference type="Pfam" id="PF17917">
    <property type="entry name" value="RT_RNaseH"/>
    <property type="match status" value="1"/>
</dbReference>
<dbReference type="GO" id="GO:0015074">
    <property type="term" value="P:DNA integration"/>
    <property type="evidence" value="ECO:0007669"/>
    <property type="project" value="InterPro"/>
</dbReference>
<dbReference type="SUPFAM" id="SSF53098">
    <property type="entry name" value="Ribonuclease H-like"/>
    <property type="match status" value="1"/>
</dbReference>
<dbReference type="InterPro" id="IPR043502">
    <property type="entry name" value="DNA/RNA_pol_sf"/>
</dbReference>
<dbReference type="AlphaFoldDB" id="A0A6A3JRY9"/>
<dbReference type="GO" id="GO:0004519">
    <property type="term" value="F:endonuclease activity"/>
    <property type="evidence" value="ECO:0007669"/>
    <property type="project" value="UniProtKB-KW"/>
</dbReference>
<evidence type="ECO:0000256" key="5">
    <source>
        <dbReference type="ARBA" id="ARBA00022801"/>
    </source>
</evidence>
<dbReference type="GO" id="GO:0003676">
    <property type="term" value="F:nucleic acid binding"/>
    <property type="evidence" value="ECO:0007669"/>
    <property type="project" value="InterPro"/>
</dbReference>
<evidence type="ECO:0000256" key="1">
    <source>
        <dbReference type="ARBA" id="ARBA00022679"/>
    </source>
</evidence>
<dbReference type="SUPFAM" id="SSF56672">
    <property type="entry name" value="DNA/RNA polymerases"/>
    <property type="match status" value="1"/>
</dbReference>
<proteinExistence type="predicted"/>
<keyword evidence="4" id="KW-0255">Endonuclease</keyword>
<dbReference type="PROSITE" id="PS50994">
    <property type="entry name" value="INTEGRASE"/>
    <property type="match status" value="1"/>
</dbReference>
<dbReference type="PANTHER" id="PTHR37984:SF5">
    <property type="entry name" value="PROTEIN NYNRIN-LIKE"/>
    <property type="match status" value="1"/>
</dbReference>
<dbReference type="GO" id="GO:0016787">
    <property type="term" value="F:hydrolase activity"/>
    <property type="evidence" value="ECO:0007669"/>
    <property type="project" value="UniProtKB-KW"/>
</dbReference>
<dbReference type="InterPro" id="IPR041373">
    <property type="entry name" value="RT_RNaseH"/>
</dbReference>
<dbReference type="CDD" id="cd09274">
    <property type="entry name" value="RNase_HI_RT_Ty3"/>
    <property type="match status" value="1"/>
</dbReference>
<dbReference type="InterPro" id="IPR041588">
    <property type="entry name" value="Integrase_H2C2"/>
</dbReference>
<dbReference type="InterPro" id="IPR043128">
    <property type="entry name" value="Rev_trsase/Diguanyl_cyclase"/>
</dbReference>
<keyword evidence="5" id="KW-0378">Hydrolase</keyword>
<sequence>MASLVDSVATFPTPTDTTAVKRFVHMAGYYRRFVSDFASKAAPLTRLLRKGFVWRWAEPQQETFEQLKKELTQRPLLANPDFSKPFKLVTDASKGEQPIAYASKINSETVANYTITELECAAVVWAVKLSRPYLYGRRFEHVTDHAALKWLMTLKEWTGRLHRWALQLQEYDFEIIYRAGTSNVVADALLRAPVGAVVGAAERPADEPGGASSVGQLADEVIGKEQAKDRMVKNIRRKGTYRDRVIVVEDEIVYIVQSDGSKKVVLPAALWAVALREGHDSIYSCHLRTPQTYERVARSYWWPDMRAYTKPKEVIPPLRSQGVGSAGDRWALDVAGPLPVTADGNRYVVAAVDYATRYAVVAAVPHHTAQDIAKFIAKKLVFVYGPMREVVMDGAPESNGKVLDALVKALQVKQLTPVPYRPALLGLVERFHRSWKDMVAMYVTEAQDDWDQWLYCAAYAYNGAKHSGTARMSS</sequence>
<evidence type="ECO:0000256" key="2">
    <source>
        <dbReference type="ARBA" id="ARBA00022695"/>
    </source>
</evidence>
<reference evidence="8 9" key="1">
    <citation type="submission" date="2018-09" db="EMBL/GenBank/DDBJ databases">
        <title>Genomic investigation of the strawberry pathogen Phytophthora fragariae indicates pathogenicity is determined by transcriptional variation in three key races.</title>
        <authorList>
            <person name="Adams T.M."/>
            <person name="Armitage A.D."/>
            <person name="Sobczyk M.K."/>
            <person name="Bates H.J."/>
            <person name="Dunwell J.M."/>
            <person name="Nellist C.F."/>
            <person name="Harrison R.J."/>
        </authorList>
    </citation>
    <scope>NUCLEOTIDE SEQUENCE [LARGE SCALE GENOMIC DNA]</scope>
    <source>
        <strain evidence="8 9">SCRP324</strain>
    </source>
</reference>